<evidence type="ECO:0000256" key="1">
    <source>
        <dbReference type="SAM" id="SignalP"/>
    </source>
</evidence>
<gene>
    <name evidence="2" type="ORF">SAMN04489708_11591</name>
</gene>
<reference evidence="3" key="1">
    <citation type="submission" date="2016-10" db="EMBL/GenBank/DDBJ databases">
        <authorList>
            <person name="Varghese N."/>
            <person name="Submissions S."/>
        </authorList>
    </citation>
    <scope>NUCLEOTIDE SEQUENCE [LARGE SCALE GENOMIC DNA]</scope>
    <source>
        <strain evidence="3">DSM 17101</strain>
    </source>
</reference>
<evidence type="ECO:0000313" key="2">
    <source>
        <dbReference type="EMBL" id="SDP53926.1"/>
    </source>
</evidence>
<feature type="chain" id="PRO_5011598219" evidence="1">
    <location>
        <begin position="34"/>
        <end position="157"/>
    </location>
</feature>
<protein>
    <submittedName>
        <fullName evidence="2">Uncharacterized protein</fullName>
    </submittedName>
</protein>
<dbReference type="Proteomes" id="UP000199317">
    <property type="component" value="Unassembled WGS sequence"/>
</dbReference>
<dbReference type="InterPro" id="IPR049973">
    <property type="entry name" value="STY0301-like"/>
</dbReference>
<dbReference type="OrthoDB" id="8812558at2"/>
<keyword evidence="3" id="KW-1185">Reference proteome</keyword>
<keyword evidence="1" id="KW-0732">Signal</keyword>
<accession>A0A1H0TK84</accession>
<dbReference type="RefSeq" id="WP_092835200.1">
    <property type="nucleotide sequence ID" value="NZ_CP028290.1"/>
</dbReference>
<proteinExistence type="predicted"/>
<organism evidence="2 3">
    <name type="scientific">Paracidovorax cattleyae</name>
    <dbReference type="NCBI Taxonomy" id="80868"/>
    <lineage>
        <taxon>Bacteria</taxon>
        <taxon>Pseudomonadati</taxon>
        <taxon>Pseudomonadota</taxon>
        <taxon>Betaproteobacteria</taxon>
        <taxon>Burkholderiales</taxon>
        <taxon>Comamonadaceae</taxon>
        <taxon>Paracidovorax</taxon>
    </lineage>
</organism>
<dbReference type="AlphaFoldDB" id="A0A1H0TK84"/>
<dbReference type="NCBIfam" id="NF042415">
    <property type="entry name" value="STY0301_fam"/>
    <property type="match status" value="1"/>
</dbReference>
<sequence length="157" mass="16199">MTPSPAPRSQAGRPSLLAILLLAAAGLPGAAMAAPTTLECPATVQLDAPRATASGLPAGTDIVLDTRPLRLTGYNLFDGPPAQGAALVPQSDKPGKGGSTAMWSFEGDYPQGKFLSCDYAGGTVRLVQRTDDAVKRCTAVSRTSGKPSVLQVRFQCE</sequence>
<dbReference type="EMBL" id="FNJL01000015">
    <property type="protein sequence ID" value="SDP53926.1"/>
    <property type="molecule type" value="Genomic_DNA"/>
</dbReference>
<name>A0A1H0TK84_9BURK</name>
<evidence type="ECO:0000313" key="3">
    <source>
        <dbReference type="Proteomes" id="UP000199317"/>
    </source>
</evidence>
<feature type="signal peptide" evidence="1">
    <location>
        <begin position="1"/>
        <end position="33"/>
    </location>
</feature>